<evidence type="ECO:0000313" key="1">
    <source>
        <dbReference type="EMBL" id="QFP42477.1"/>
    </source>
</evidence>
<name>A0A5P8AWZ5_9SPIR</name>
<dbReference type="RefSeq" id="WP_152301175.1">
    <property type="nucleotide sequence ID" value="NZ_CP044632.1"/>
</dbReference>
<dbReference type="EMBL" id="CP044789">
    <property type="protein sequence ID" value="QFP48579.1"/>
    <property type="molecule type" value="Genomic_DNA"/>
</dbReference>
<dbReference type="EMBL" id="CP044632">
    <property type="protein sequence ID" value="QFP42477.1"/>
    <property type="molecule type" value="Genomic_DNA"/>
</dbReference>
<protein>
    <recommendedName>
        <fullName evidence="3">Lipoprotein</fullName>
    </recommendedName>
</protein>
<gene>
    <name evidence="1" type="ORF">F9Y90_05075</name>
    <name evidence="2" type="ORF">F9Y91_04940</name>
</gene>
<evidence type="ECO:0008006" key="3">
    <source>
        <dbReference type="Google" id="ProtNLM"/>
    </source>
</evidence>
<sequence>MKSKNKYLTLSLLLSFASCDLVFNDEMQKSKFYDKAYSILDDTEEAINTFNFSKSSQQHDNLTKSKAKRRKKRSFDDESALVISPYPIDNLINKENFYENTTIKSAIDVYTNLNTSYPNKSITTTNKVTKEENEDEDLEDNTPQYDYYLNDALYWIKQIKENQSDITDKILAISGDIIILNNSIPQNHQENNDTTKIKKHLENAKNKVNNIMHSSYKYDKKSLSELEKDLEELKKFLASHSTK</sequence>
<reference evidence="2" key="1">
    <citation type="submission" date="2019-10" db="EMBL/GenBank/DDBJ databases">
        <title>Whole genome sequencing of Borrelia miyamotoi strains isolated in Europe.</title>
        <authorList>
            <person name="Sprong H."/>
            <person name="Azagi T."/>
            <person name="Kuleshov K.V."/>
            <person name="Platonov A.E."/>
            <person name="Hoornstra D."/>
            <person name="Hovius J.W."/>
        </authorList>
    </citation>
    <scope>NUCLEOTIDE SEQUENCE</scope>
    <source>
        <strain evidence="2">NL-IR-1</strain>
        <strain evidence="1">NL-IR-2</strain>
        <plasmid evidence="2">unnamed</plasmid>
    </source>
</reference>
<dbReference type="AlphaFoldDB" id="A0A5P8AWZ5"/>
<accession>A0A5P8AWZ5</accession>
<keyword evidence="2" id="KW-0614">Plasmid</keyword>
<organism evidence="2">
    <name type="scientific">Borrelia miyamotoi</name>
    <dbReference type="NCBI Taxonomy" id="47466"/>
    <lineage>
        <taxon>Bacteria</taxon>
        <taxon>Pseudomonadati</taxon>
        <taxon>Spirochaetota</taxon>
        <taxon>Spirochaetia</taxon>
        <taxon>Spirochaetales</taxon>
        <taxon>Borreliaceae</taxon>
        <taxon>Borrelia</taxon>
    </lineage>
</organism>
<geneLocation type="plasmid" evidence="2">
    <name>unnamed</name>
</geneLocation>
<evidence type="ECO:0000313" key="2">
    <source>
        <dbReference type="EMBL" id="QFP48579.1"/>
    </source>
</evidence>
<proteinExistence type="predicted"/>
<dbReference type="PROSITE" id="PS51257">
    <property type="entry name" value="PROKAR_LIPOPROTEIN"/>
    <property type="match status" value="1"/>
</dbReference>